<keyword evidence="1" id="KW-0472">Membrane</keyword>
<sequence length="85" mass="9465">MDSTQIISLLTASIGGILIVLIGVLGWIGSRVHTRLDRLSSMLDTKFDTMNSTLSGIEHDLRNELVSLDRRVTRVEIAVKSKRDE</sequence>
<feature type="transmembrane region" description="Helical" evidence="1">
    <location>
        <begin position="6"/>
        <end position="28"/>
    </location>
</feature>
<reference evidence="2" key="1">
    <citation type="submission" date="2020-04" db="EMBL/GenBank/DDBJ databases">
        <authorList>
            <person name="Chiriac C."/>
            <person name="Salcher M."/>
            <person name="Ghai R."/>
            <person name="Kavagutti S V."/>
        </authorList>
    </citation>
    <scope>NUCLEOTIDE SEQUENCE</scope>
</reference>
<keyword evidence="1" id="KW-1133">Transmembrane helix</keyword>
<proteinExistence type="predicted"/>
<protein>
    <submittedName>
        <fullName evidence="2">Uncharacterized protein</fullName>
    </submittedName>
</protein>
<evidence type="ECO:0000313" key="2">
    <source>
        <dbReference type="EMBL" id="CAB4132095.1"/>
    </source>
</evidence>
<organism evidence="2">
    <name type="scientific">uncultured Caudovirales phage</name>
    <dbReference type="NCBI Taxonomy" id="2100421"/>
    <lineage>
        <taxon>Viruses</taxon>
        <taxon>Duplodnaviria</taxon>
        <taxon>Heunggongvirae</taxon>
        <taxon>Uroviricota</taxon>
        <taxon>Caudoviricetes</taxon>
        <taxon>Peduoviridae</taxon>
        <taxon>Maltschvirus</taxon>
        <taxon>Maltschvirus maltsch</taxon>
    </lineage>
</organism>
<evidence type="ECO:0000256" key="1">
    <source>
        <dbReference type="SAM" id="Phobius"/>
    </source>
</evidence>
<name>A0A6J5LDP3_9CAUD</name>
<accession>A0A6J5LDP3</accession>
<dbReference type="EMBL" id="LR796256">
    <property type="protein sequence ID" value="CAB4132095.1"/>
    <property type="molecule type" value="Genomic_DNA"/>
</dbReference>
<keyword evidence="1" id="KW-0812">Transmembrane</keyword>
<gene>
    <name evidence="2" type="ORF">UFOVP138_42</name>
</gene>